<feature type="binding site" evidence="13">
    <location>
        <begin position="579"/>
        <end position="580"/>
    </location>
    <ligand>
        <name>NADP(+)</name>
        <dbReference type="ChEBI" id="CHEBI:58349"/>
    </ligand>
</feature>
<feature type="binding site" evidence="13">
    <location>
        <begin position="595"/>
        <end position="597"/>
    </location>
    <ligand>
        <name>NADP(+)</name>
        <dbReference type="ChEBI" id="CHEBI:58349"/>
    </ligand>
</feature>
<feature type="binding site" evidence="13">
    <location>
        <position position="644"/>
    </location>
    <ligand>
        <name>NADP(+)</name>
        <dbReference type="ChEBI" id="CHEBI:58349"/>
    </ligand>
</feature>
<comment type="cofactor">
    <cofactor evidence="12">
        <name>Mg(2+)</name>
        <dbReference type="ChEBI" id="CHEBI:18420"/>
    </cofactor>
    <cofactor evidence="12">
        <name>Mn(2+)</name>
        <dbReference type="ChEBI" id="CHEBI:29035"/>
    </cofactor>
    <text evidence="12">Binds 1 Mg(2+) or Mn(2+) ion per subunit.</text>
</comment>
<evidence type="ECO:0000256" key="1">
    <source>
        <dbReference type="ARBA" id="ARBA00022435"/>
    </source>
</evidence>
<dbReference type="GO" id="GO:0046872">
    <property type="term" value="F:metal ion binding"/>
    <property type="evidence" value="ECO:0007669"/>
    <property type="project" value="UniProtKB-KW"/>
</dbReference>
<evidence type="ECO:0000256" key="5">
    <source>
        <dbReference type="ARBA" id="ARBA00022857"/>
    </source>
</evidence>
<evidence type="ECO:0000256" key="12">
    <source>
        <dbReference type="PIRSR" id="PIRSR009407-3"/>
    </source>
</evidence>
<feature type="binding site" evidence="13">
    <location>
        <begin position="84"/>
        <end position="89"/>
    </location>
    <ligand>
        <name>NADP(+)</name>
        <dbReference type="ChEBI" id="CHEBI:58349"/>
    </ligand>
</feature>
<feature type="binding site" evidence="11">
    <location>
        <position position="147"/>
    </location>
    <ligand>
        <name>D-threo-isocitrate</name>
        <dbReference type="ChEBI" id="CHEBI:15562"/>
    </ligand>
</feature>
<dbReference type="RefSeq" id="WP_094019056.1">
    <property type="nucleotide sequence ID" value="NZ_FXYF01000001.1"/>
</dbReference>
<gene>
    <name evidence="14" type="primary">icd</name>
    <name evidence="14" type="ORF">MAA8898_00154</name>
</gene>
<evidence type="ECO:0000256" key="7">
    <source>
        <dbReference type="ARBA" id="ARBA00023554"/>
    </source>
</evidence>
<evidence type="ECO:0000256" key="6">
    <source>
        <dbReference type="ARBA" id="ARBA00023002"/>
    </source>
</evidence>
<organism evidence="14 15">
    <name type="scientific">Maliponia aquimaris</name>
    <dbReference type="NCBI Taxonomy" id="1673631"/>
    <lineage>
        <taxon>Bacteria</taxon>
        <taxon>Pseudomonadati</taxon>
        <taxon>Pseudomonadota</taxon>
        <taxon>Alphaproteobacteria</taxon>
        <taxon>Rhodobacterales</taxon>
        <taxon>Paracoccaceae</taxon>
        <taxon>Maliponia</taxon>
    </lineage>
</organism>
<dbReference type="InterPro" id="IPR004436">
    <property type="entry name" value="Isocitrate_DH_NADP_mono"/>
</dbReference>
<feature type="site" description="Critical for catalysis" evidence="10">
    <location>
        <position position="416"/>
    </location>
</feature>
<dbReference type="PANTHER" id="PTHR36999:SF1">
    <property type="entry name" value="ISOCITRATE DEHYDROGENASE (NADP(+))"/>
    <property type="match status" value="1"/>
</dbReference>
<name>A0A238JPP3_9RHOB</name>
<proteinExistence type="inferred from homology"/>
<evidence type="ECO:0000256" key="3">
    <source>
        <dbReference type="ARBA" id="ARBA00022723"/>
    </source>
</evidence>
<evidence type="ECO:0000313" key="14">
    <source>
        <dbReference type="EMBL" id="SMX32127.1"/>
    </source>
</evidence>
<dbReference type="PIRSF" id="PIRSF009407">
    <property type="entry name" value="IDH_monmr"/>
    <property type="match status" value="1"/>
</dbReference>
<dbReference type="Proteomes" id="UP000207598">
    <property type="component" value="Unassembled WGS sequence"/>
</dbReference>
<dbReference type="GO" id="GO:0006097">
    <property type="term" value="P:glyoxylate cycle"/>
    <property type="evidence" value="ECO:0007669"/>
    <property type="project" value="UniProtKB-KW"/>
</dbReference>
<dbReference type="PANTHER" id="PTHR36999">
    <property type="entry name" value="ISOCITRATE DEHYDROGENASE [NADP]"/>
    <property type="match status" value="1"/>
</dbReference>
<feature type="site" description="Critical for catalysis" evidence="10">
    <location>
        <position position="256"/>
    </location>
</feature>
<keyword evidence="1 9" id="KW-0329">Glyoxylate bypass</keyword>
<dbReference type="EC" id="1.1.1.42" evidence="9"/>
<evidence type="ECO:0000256" key="8">
    <source>
        <dbReference type="ARBA" id="ARBA00046318"/>
    </source>
</evidence>
<dbReference type="Pfam" id="PF03971">
    <property type="entry name" value="IDH"/>
    <property type="match status" value="1"/>
</dbReference>
<feature type="binding site" evidence="12">
    <location>
        <position position="543"/>
    </location>
    <ligand>
        <name>Mg(2+)</name>
        <dbReference type="ChEBI" id="CHEBI:18420"/>
    </ligand>
</feature>
<comment type="catalytic activity">
    <reaction evidence="7 9">
        <text>D-threo-isocitrate + NADP(+) = 2-oxoglutarate + CO2 + NADPH</text>
        <dbReference type="Rhea" id="RHEA:19629"/>
        <dbReference type="ChEBI" id="CHEBI:15562"/>
        <dbReference type="ChEBI" id="CHEBI:16526"/>
        <dbReference type="ChEBI" id="CHEBI:16810"/>
        <dbReference type="ChEBI" id="CHEBI:57783"/>
        <dbReference type="ChEBI" id="CHEBI:58349"/>
        <dbReference type="EC" id="1.1.1.42"/>
    </reaction>
</comment>
<sequence>MSDKTPDIIYTKVDEAPELASASLLPILRKFAAAANVTIGTRDISLAGRIIATFPEYLIDAQRQTDDLAVLGELVKQPDANVVKLPNISASVPQLVAAIKELQSQGYALPDYPEAPATDEEKAVRAKYDTIKGSAVNPVLREGNSDRRAAKAVKSYAQKNPHRMGDWSADSKTRVASMPGNDFRATEISATLPAAAKARIVLETAGGETVLKDGVSYPAGTVVDAAFMSAKVLGDFLAREIDRVKADGTLFSLHLKATMMKVSDPIIFGHAVKAWLAPVFDQYGEQMAALGVNPNSGLGDLLDRVKDDAAIMAAIEKVMAERPPLYMVDSDRGITNLHVPSDVIVDASMPALIRAGGKGWGPDGKEHDTTCVIPDNCYASVYDEAINFFKTNGKLNPATAGTVQNLGLMAQKAEEYGSHPTTFEIPADGKVKMVLEDGTVLHAQKVQAGDIWRSASTRKAPIEDWVNLAIERQKATGYRSIFWLDETRAHDAQLINYVKPILEAKGVADKFEIMAPREATRASLETITKGENTIAITGNVLRDYLTDLFPILELATSAKMLSIVKLMQGGGLFETGAGGSAPKHVQQLQAENHLRWDSLGEFCALGESFRFLADAKGNAKARVLGDAVDAATQGILDNDRSPSRKVGEPDNRDSHYWFARYWAEALATQTDDAEMAAHFAPIAKALADGEAAIVGELAAAQGKPADLGGYYHTDTAKTAAVMRPSATLNAIIG</sequence>
<feature type="binding site" evidence="13">
    <location>
        <position position="584"/>
    </location>
    <ligand>
        <name>NADP(+)</name>
        <dbReference type="ChEBI" id="CHEBI:58349"/>
    </ligand>
</feature>
<dbReference type="GO" id="GO:0006099">
    <property type="term" value="P:tricarboxylic acid cycle"/>
    <property type="evidence" value="ECO:0007669"/>
    <property type="project" value="UniProtKB-KW"/>
</dbReference>
<evidence type="ECO:0000256" key="10">
    <source>
        <dbReference type="PIRSR" id="PIRSR009407-1"/>
    </source>
</evidence>
<dbReference type="GO" id="GO:0004450">
    <property type="term" value="F:isocitrate dehydrogenase (NADP+) activity"/>
    <property type="evidence" value="ECO:0007669"/>
    <property type="project" value="UniProtKB-EC"/>
</dbReference>
<evidence type="ECO:0000313" key="15">
    <source>
        <dbReference type="Proteomes" id="UP000207598"/>
    </source>
</evidence>
<evidence type="ECO:0000256" key="11">
    <source>
        <dbReference type="PIRSR" id="PIRSR009407-2"/>
    </source>
</evidence>
<evidence type="ECO:0000256" key="2">
    <source>
        <dbReference type="ARBA" id="ARBA00022532"/>
    </source>
</evidence>
<feature type="binding site" evidence="12">
    <location>
        <position position="346"/>
    </location>
    <ligand>
        <name>Mg(2+)</name>
        <dbReference type="ChEBI" id="CHEBI:18420"/>
    </ligand>
</feature>
<feature type="binding site" evidence="12">
    <location>
        <position position="547"/>
    </location>
    <ligand>
        <name>Mg(2+)</name>
        <dbReference type="ChEBI" id="CHEBI:18420"/>
    </ligand>
</feature>
<protein>
    <recommendedName>
        <fullName evidence="9">Isocitrate dehydrogenase [NADP]</fullName>
        <ecNumber evidence="9">1.1.1.42</ecNumber>
    </recommendedName>
    <alternativeName>
        <fullName evidence="9">Oxalosuccinate decarboxylase</fullName>
    </alternativeName>
</protein>
<feature type="binding site" evidence="11">
    <location>
        <begin position="134"/>
        <end position="141"/>
    </location>
    <ligand>
        <name>substrate</name>
    </ligand>
</feature>
<dbReference type="SUPFAM" id="SSF53659">
    <property type="entry name" value="Isocitrate/Isopropylmalate dehydrogenase-like"/>
    <property type="match status" value="1"/>
</dbReference>
<keyword evidence="4 12" id="KW-0460">Magnesium</keyword>
<dbReference type="AlphaFoldDB" id="A0A238JPP3"/>
<keyword evidence="5 9" id="KW-0521">NADP</keyword>
<accession>A0A238JPP3</accession>
<evidence type="ECO:0000256" key="13">
    <source>
        <dbReference type="PIRSR" id="PIRSR009407-4"/>
    </source>
</evidence>
<dbReference type="NCBIfam" id="TIGR00178">
    <property type="entry name" value="monomer_idh"/>
    <property type="match status" value="1"/>
</dbReference>
<feature type="binding site" evidence="13">
    <location>
        <position position="137"/>
    </location>
    <ligand>
        <name>NADP(+)</name>
        <dbReference type="ChEBI" id="CHEBI:58349"/>
    </ligand>
</feature>
<evidence type="ECO:0000256" key="9">
    <source>
        <dbReference type="PIRNR" id="PIRNR009407"/>
    </source>
</evidence>
<keyword evidence="2 9" id="KW-0816">Tricarboxylic acid cycle</keyword>
<evidence type="ECO:0000256" key="4">
    <source>
        <dbReference type="ARBA" id="ARBA00022842"/>
    </source>
</evidence>
<dbReference type="OrthoDB" id="9807643at2"/>
<reference evidence="14 15" key="1">
    <citation type="submission" date="2017-05" db="EMBL/GenBank/DDBJ databases">
        <authorList>
            <person name="Song R."/>
            <person name="Chenine A.L."/>
            <person name="Ruprecht R.M."/>
        </authorList>
    </citation>
    <scope>NUCLEOTIDE SEQUENCE [LARGE SCALE GENOMIC DNA]</scope>
    <source>
        <strain evidence="14 15">CECT 8898</strain>
    </source>
</reference>
<feature type="binding site" evidence="11">
    <location>
        <position position="542"/>
    </location>
    <ligand>
        <name>D-threo-isocitrate</name>
        <dbReference type="ChEBI" id="CHEBI:15562"/>
    </ligand>
</feature>
<comment type="similarity">
    <text evidence="8 9">Belongs to the monomeric-type IDH family.</text>
</comment>
<keyword evidence="6 9" id="KW-0560">Oxidoreductase</keyword>
<keyword evidence="15" id="KW-1185">Reference proteome</keyword>
<keyword evidence="3 12" id="KW-0479">Metal-binding</keyword>
<dbReference type="EMBL" id="FXYF01000001">
    <property type="protein sequence ID" value="SMX32127.1"/>
    <property type="molecule type" value="Genomic_DNA"/>
</dbReference>